<evidence type="ECO:0000313" key="3">
    <source>
        <dbReference type="Proteomes" id="UP001430149"/>
    </source>
</evidence>
<accession>A0ABS2JXR9</accession>
<gene>
    <name evidence="2" type="ORF">ISP19_00265</name>
</gene>
<keyword evidence="1" id="KW-0732">Signal</keyword>
<dbReference type="PROSITE" id="PS51257">
    <property type="entry name" value="PROKAR_LIPOPROTEIN"/>
    <property type="match status" value="1"/>
</dbReference>
<comment type="caution">
    <text evidence="2">The sequence shown here is derived from an EMBL/GenBank/DDBJ whole genome shotgun (WGS) entry which is preliminary data.</text>
</comment>
<dbReference type="EMBL" id="JADIKE010000016">
    <property type="protein sequence ID" value="MBM7123795.1"/>
    <property type="molecule type" value="Genomic_DNA"/>
</dbReference>
<evidence type="ECO:0000256" key="1">
    <source>
        <dbReference type="SAM" id="SignalP"/>
    </source>
</evidence>
<dbReference type="Proteomes" id="UP001430149">
    <property type="component" value="Unassembled WGS sequence"/>
</dbReference>
<protein>
    <submittedName>
        <fullName evidence="2">Uncharacterized protein</fullName>
    </submittedName>
</protein>
<dbReference type="RefSeq" id="WP_204678282.1">
    <property type="nucleotide sequence ID" value="NZ_BSNR01000028.1"/>
</dbReference>
<feature type="chain" id="PRO_5045952548" evidence="1">
    <location>
        <begin position="23"/>
        <end position="155"/>
    </location>
</feature>
<keyword evidence="3" id="KW-1185">Reference proteome</keyword>
<organism evidence="2 3">
    <name type="scientific">Dyella flava</name>
    <dbReference type="NCBI Taxonomy" id="1920170"/>
    <lineage>
        <taxon>Bacteria</taxon>
        <taxon>Pseudomonadati</taxon>
        <taxon>Pseudomonadota</taxon>
        <taxon>Gammaproteobacteria</taxon>
        <taxon>Lysobacterales</taxon>
        <taxon>Rhodanobacteraceae</taxon>
        <taxon>Dyella</taxon>
    </lineage>
</organism>
<feature type="signal peptide" evidence="1">
    <location>
        <begin position="1"/>
        <end position="22"/>
    </location>
</feature>
<name>A0ABS2JXR9_9GAMM</name>
<proteinExistence type="predicted"/>
<sequence length="155" mass="16290">MQRTVVHLVALLALTLSSSSCTNVRQTSADQASKRMALAAKAFPGHQEYLYIDVPAADNGVSNLMMRAVIGEAAWMEQLTDAMASGANAPIYLVVGGRDNGVAYSAVKKALNTFKGQQLPQLHLALIGDAGQAEQLRGAVEALGSEYCVLSLTPG</sequence>
<evidence type="ECO:0000313" key="2">
    <source>
        <dbReference type="EMBL" id="MBM7123795.1"/>
    </source>
</evidence>
<reference evidence="2" key="1">
    <citation type="submission" date="2020-10" db="EMBL/GenBank/DDBJ databases">
        <title>Phylogeny of dyella-like bacteria.</title>
        <authorList>
            <person name="Fu J."/>
        </authorList>
    </citation>
    <scope>NUCLEOTIDE SEQUENCE</scope>
    <source>
        <strain evidence="2">DHOC52</strain>
    </source>
</reference>